<dbReference type="AlphaFoldDB" id="A0AAY4BP89"/>
<dbReference type="PROSITE" id="PS50878">
    <property type="entry name" value="RT_POL"/>
    <property type="match status" value="1"/>
</dbReference>
<dbReference type="Ensembl" id="ENSDCDT00010026424.1">
    <property type="protein sequence ID" value="ENSDCDP00010022322.1"/>
    <property type="gene ID" value="ENSDCDG00010012934.1"/>
</dbReference>
<evidence type="ECO:0000256" key="1">
    <source>
        <dbReference type="SAM" id="SignalP"/>
    </source>
</evidence>
<evidence type="ECO:0000313" key="3">
    <source>
        <dbReference type="Ensembl" id="ENSDCDP00010022322.1"/>
    </source>
</evidence>
<keyword evidence="1" id="KW-0732">Signal</keyword>
<dbReference type="Pfam" id="PF03372">
    <property type="entry name" value="Exo_endo_phos"/>
    <property type="match status" value="1"/>
</dbReference>
<keyword evidence="4" id="KW-1185">Reference proteome</keyword>
<dbReference type="Pfam" id="PF00078">
    <property type="entry name" value="RVT_1"/>
    <property type="match status" value="1"/>
</dbReference>
<sequence>MLLSYFFLLIMSIQNIPLIHSRRPPRFNTNRTRNTHNLHTLSQASSCHPEYLFGLWNCQSAVNKADFIPAFATERNLQVLALTETWIRPHDSATPAALSTDFYFSHTPRPTGRGGGTGLLISKDWKFTPVSAIQTTSFEFHAVTITHPVKMSIVAVYRPPGPLGNFVEELDTTLSSIIDEELPLVLLGDFNLDLLKPQTTDFQHFISASNFTLLCTPATHRAGKQLDLVLTRKCSTANTSVVPLHLSDHSFIHFRLSPLARTTPTSHLTQFRRNLRTLCPTQLSSAVSSELSPLDILSIQDTNRATDILFSTLTSCLERLCPLTSKPTRATPPSPWISDEVRRHRSHLRAAERQWRKSKCPLQLNKYQSLLKSFSAAVTTAKTRYFQDKVNNCNDSRKLFSTFNRLLNPPPPPPSTSLSSEDFATFFTEKVADISKQFSPPNPRPRPAVTSETKNLSSFTPLFESDVSTLLQSSHPTTCSLDPIPSHLLQSIQPTILSALTHVLNSSLTTGTFPTAFKQAVITPLLKKPTLNPSLLDSYRPVSNLPFLSKILERAVLAQLSSFLHKHDLLDPFQSGFRKGHSTETSLLAMMDDLRAARAARRSSVLVLLDLSAAFDTVNHEILLTTLSDLGVTGTALDWFTSYLYDRSFKVSWGGETSVLSRVTTGVPQGSVLGPLLFSIYTLSLGHIIQSHGFSYHSYADDTQLYLSFPPEDATIATKISACLSDISAWMSERHLQLNLSKTEILIFPGNNSPQQNLSIQIGSLLLTPTASAKSLGVWIDNKLSLNHHVAAISRSCRFTLYNIRKIRPFLSQQATQLLVQAMVISKLDYCNSLLAGASAVTIKPLQMVQNMAARLIFNQPKYTHVTPLLTSLHWLPVAARIEFKSLMLAYRAVNGTAPSYINTLLPRYTPTRSLRSANERRLKIPSSRGLRFQSCLFSVVVPGWWNNLPSSTRLAETITTFKKKVKTLLFQKYYRQI</sequence>
<feature type="chain" id="PRO_5044247717" description="Reverse transcriptase domain-containing protein" evidence="1">
    <location>
        <begin position="22"/>
        <end position="978"/>
    </location>
</feature>
<name>A0AAY4BP89_9TELE</name>
<protein>
    <recommendedName>
        <fullName evidence="2">Reverse transcriptase domain-containing protein</fullName>
    </recommendedName>
</protein>
<dbReference type="CDD" id="cd01650">
    <property type="entry name" value="RT_nLTR_like"/>
    <property type="match status" value="1"/>
</dbReference>
<evidence type="ECO:0000313" key="4">
    <source>
        <dbReference type="Proteomes" id="UP000694580"/>
    </source>
</evidence>
<reference evidence="3" key="1">
    <citation type="submission" date="2025-08" db="UniProtKB">
        <authorList>
            <consortium name="Ensembl"/>
        </authorList>
    </citation>
    <scope>IDENTIFICATION</scope>
</reference>
<feature type="signal peptide" evidence="1">
    <location>
        <begin position="1"/>
        <end position="21"/>
    </location>
</feature>
<organism evidence="3 4">
    <name type="scientific">Denticeps clupeoides</name>
    <name type="common">denticle herring</name>
    <dbReference type="NCBI Taxonomy" id="299321"/>
    <lineage>
        <taxon>Eukaryota</taxon>
        <taxon>Metazoa</taxon>
        <taxon>Chordata</taxon>
        <taxon>Craniata</taxon>
        <taxon>Vertebrata</taxon>
        <taxon>Euteleostomi</taxon>
        <taxon>Actinopterygii</taxon>
        <taxon>Neopterygii</taxon>
        <taxon>Teleostei</taxon>
        <taxon>Clupei</taxon>
        <taxon>Clupeiformes</taxon>
        <taxon>Denticipitoidei</taxon>
        <taxon>Denticipitidae</taxon>
        <taxon>Denticeps</taxon>
    </lineage>
</organism>
<proteinExistence type="predicted"/>
<dbReference type="PANTHER" id="PTHR33332">
    <property type="entry name" value="REVERSE TRANSCRIPTASE DOMAIN-CONTAINING PROTEIN"/>
    <property type="match status" value="1"/>
</dbReference>
<dbReference type="GO" id="GO:0003824">
    <property type="term" value="F:catalytic activity"/>
    <property type="evidence" value="ECO:0007669"/>
    <property type="project" value="InterPro"/>
</dbReference>
<dbReference type="SUPFAM" id="SSF56672">
    <property type="entry name" value="DNA/RNA polymerases"/>
    <property type="match status" value="1"/>
</dbReference>
<reference evidence="3" key="2">
    <citation type="submission" date="2025-09" db="UniProtKB">
        <authorList>
            <consortium name="Ensembl"/>
        </authorList>
    </citation>
    <scope>IDENTIFICATION</scope>
</reference>
<dbReference type="InterPro" id="IPR036691">
    <property type="entry name" value="Endo/exonu/phosph_ase_sf"/>
</dbReference>
<dbReference type="InterPro" id="IPR000477">
    <property type="entry name" value="RT_dom"/>
</dbReference>
<accession>A0AAY4BP89</accession>
<dbReference type="Gene3D" id="3.60.10.10">
    <property type="entry name" value="Endonuclease/exonuclease/phosphatase"/>
    <property type="match status" value="1"/>
</dbReference>
<dbReference type="InterPro" id="IPR043502">
    <property type="entry name" value="DNA/RNA_pol_sf"/>
</dbReference>
<feature type="domain" description="Reverse transcriptase" evidence="2">
    <location>
        <begin position="506"/>
        <end position="766"/>
    </location>
</feature>
<dbReference type="Proteomes" id="UP000694580">
    <property type="component" value="Unplaced"/>
</dbReference>
<dbReference type="SUPFAM" id="SSF56219">
    <property type="entry name" value="DNase I-like"/>
    <property type="match status" value="1"/>
</dbReference>
<dbReference type="GeneTree" id="ENSGT01040000240375"/>
<dbReference type="InterPro" id="IPR005135">
    <property type="entry name" value="Endo/exonuclease/phosphatase"/>
</dbReference>
<evidence type="ECO:0000259" key="2">
    <source>
        <dbReference type="PROSITE" id="PS50878"/>
    </source>
</evidence>